<evidence type="ECO:0000313" key="1">
    <source>
        <dbReference type="EMBL" id="GMN45268.1"/>
    </source>
</evidence>
<sequence length="294" mass="33620">MRNGAIIEENYRMLSSPAGEGIFILRCSGEELIYYISKFKLPHAPLLCERRIEDKIEFSCSFWLGEKICGEKICGLLVEIYRMEKLAASAAILLLFESSLKILENIGYLPPYGPLTIWYTFAEGILFLGTRSTKKAQGFIEIRNRVIAEDNNRMLSSPASEGIYQFKMLGCANIENISKNVEAGLGVRRMIYQQAYKETEGHSKHFMQRDLLLSLNRYEVHLDRCYSSKSSTVAASFVATTYVRFSFVAPYPSKLSFIFDLLLLFSYEKGQRKIWECLAVQVLAIRKCLLDLSR</sequence>
<reference evidence="1" key="1">
    <citation type="submission" date="2023-07" db="EMBL/GenBank/DDBJ databases">
        <title>draft genome sequence of fig (Ficus carica).</title>
        <authorList>
            <person name="Takahashi T."/>
            <person name="Nishimura K."/>
        </authorList>
    </citation>
    <scope>NUCLEOTIDE SEQUENCE</scope>
</reference>
<gene>
    <name evidence="1" type="ORF">TIFTF001_014459</name>
</gene>
<protein>
    <submittedName>
        <fullName evidence="1">Uncharacterized protein</fullName>
    </submittedName>
</protein>
<accession>A0AA88AG31</accession>
<comment type="caution">
    <text evidence="1">The sequence shown here is derived from an EMBL/GenBank/DDBJ whole genome shotgun (WGS) entry which is preliminary data.</text>
</comment>
<dbReference type="AlphaFoldDB" id="A0AA88AG31"/>
<dbReference type="EMBL" id="BTGU01000020">
    <property type="protein sequence ID" value="GMN45268.1"/>
    <property type="molecule type" value="Genomic_DNA"/>
</dbReference>
<organism evidence="1 2">
    <name type="scientific">Ficus carica</name>
    <name type="common">Common fig</name>
    <dbReference type="NCBI Taxonomy" id="3494"/>
    <lineage>
        <taxon>Eukaryota</taxon>
        <taxon>Viridiplantae</taxon>
        <taxon>Streptophyta</taxon>
        <taxon>Embryophyta</taxon>
        <taxon>Tracheophyta</taxon>
        <taxon>Spermatophyta</taxon>
        <taxon>Magnoliopsida</taxon>
        <taxon>eudicotyledons</taxon>
        <taxon>Gunneridae</taxon>
        <taxon>Pentapetalae</taxon>
        <taxon>rosids</taxon>
        <taxon>fabids</taxon>
        <taxon>Rosales</taxon>
        <taxon>Moraceae</taxon>
        <taxon>Ficeae</taxon>
        <taxon>Ficus</taxon>
    </lineage>
</organism>
<name>A0AA88AG31_FICCA</name>
<evidence type="ECO:0000313" key="2">
    <source>
        <dbReference type="Proteomes" id="UP001187192"/>
    </source>
</evidence>
<proteinExistence type="predicted"/>
<dbReference type="Proteomes" id="UP001187192">
    <property type="component" value="Unassembled WGS sequence"/>
</dbReference>
<keyword evidence="2" id="KW-1185">Reference proteome</keyword>